<sequence>MANRLEIRFALLNRIKRRQKSQTVFLPINKKIMRRRAFL</sequence>
<protein>
    <submittedName>
        <fullName evidence="1">Uncharacterized protein</fullName>
    </submittedName>
</protein>
<gene>
    <name evidence="1" type="ORF">NEILACOT_04646</name>
</gene>
<evidence type="ECO:0000313" key="1">
    <source>
        <dbReference type="EMBL" id="EEZ75303.1"/>
    </source>
</evidence>
<dbReference type="EMBL" id="ACEQ02000019">
    <property type="protein sequence ID" value="EEZ75303.1"/>
    <property type="molecule type" value="Genomic_DNA"/>
</dbReference>
<dbReference type="AlphaFoldDB" id="D0WAS5"/>
<reference evidence="1 2" key="1">
    <citation type="submission" date="2009-10" db="EMBL/GenBank/DDBJ databases">
        <authorList>
            <person name="Weinstock G."/>
            <person name="Sodergren E."/>
            <person name="Clifton S."/>
            <person name="Fulton L."/>
            <person name="Fulton B."/>
            <person name="Courtney L."/>
            <person name="Fronick C."/>
            <person name="Harrison M."/>
            <person name="Strong C."/>
            <person name="Farmer C."/>
            <person name="Delahaunty K."/>
            <person name="Markovic C."/>
            <person name="Hall O."/>
            <person name="Minx P."/>
            <person name="Tomlinson C."/>
            <person name="Mitreva M."/>
            <person name="Nelson J."/>
            <person name="Hou S."/>
            <person name="Wollam A."/>
            <person name="Pepin K.H."/>
            <person name="Johnson M."/>
            <person name="Bhonagiri V."/>
            <person name="Nash W.E."/>
            <person name="Warren W."/>
            <person name="Chinwalla A."/>
            <person name="Mardis E.R."/>
            <person name="Wilson R.K."/>
        </authorList>
    </citation>
    <scope>NUCLEOTIDE SEQUENCE [LARGE SCALE GENOMIC DNA]</scope>
    <source>
        <strain evidence="1 2">ATCC 23970</strain>
    </source>
</reference>
<evidence type="ECO:0000313" key="2">
    <source>
        <dbReference type="Proteomes" id="UP000003843"/>
    </source>
</evidence>
<proteinExistence type="predicted"/>
<comment type="caution">
    <text evidence="1">The sequence shown here is derived from an EMBL/GenBank/DDBJ whole genome shotgun (WGS) entry which is preliminary data.</text>
</comment>
<name>D0WAS5_NEILA</name>
<accession>D0WAS5</accession>
<organism evidence="1 2">
    <name type="scientific">Neisseria lactamica ATCC 23970</name>
    <dbReference type="NCBI Taxonomy" id="546265"/>
    <lineage>
        <taxon>Bacteria</taxon>
        <taxon>Pseudomonadati</taxon>
        <taxon>Pseudomonadota</taxon>
        <taxon>Betaproteobacteria</taxon>
        <taxon>Neisseriales</taxon>
        <taxon>Neisseriaceae</taxon>
        <taxon>Neisseria</taxon>
    </lineage>
</organism>
<dbReference type="Proteomes" id="UP000003843">
    <property type="component" value="Unassembled WGS sequence"/>
</dbReference>